<protein>
    <submittedName>
        <fullName evidence="2">Uncharacterized protein</fullName>
    </submittedName>
</protein>
<evidence type="ECO:0000256" key="1">
    <source>
        <dbReference type="SAM" id="MobiDB-lite"/>
    </source>
</evidence>
<evidence type="ECO:0000313" key="2">
    <source>
        <dbReference type="EMBL" id="KIJ95439.1"/>
    </source>
</evidence>
<feature type="region of interest" description="Disordered" evidence="1">
    <location>
        <begin position="633"/>
        <end position="754"/>
    </location>
</feature>
<dbReference type="Proteomes" id="UP000054477">
    <property type="component" value="Unassembled WGS sequence"/>
</dbReference>
<feature type="compositionally biased region" description="Low complexity" evidence="1">
    <location>
        <begin position="410"/>
        <end position="421"/>
    </location>
</feature>
<feature type="compositionally biased region" description="Polar residues" evidence="1">
    <location>
        <begin position="25"/>
        <end position="45"/>
    </location>
</feature>
<organism evidence="2 3">
    <name type="scientific">Laccaria amethystina LaAM-08-1</name>
    <dbReference type="NCBI Taxonomy" id="1095629"/>
    <lineage>
        <taxon>Eukaryota</taxon>
        <taxon>Fungi</taxon>
        <taxon>Dikarya</taxon>
        <taxon>Basidiomycota</taxon>
        <taxon>Agaricomycotina</taxon>
        <taxon>Agaricomycetes</taxon>
        <taxon>Agaricomycetidae</taxon>
        <taxon>Agaricales</taxon>
        <taxon>Agaricineae</taxon>
        <taxon>Hydnangiaceae</taxon>
        <taxon>Laccaria</taxon>
    </lineage>
</organism>
<feature type="compositionally biased region" description="Basic and acidic residues" evidence="1">
    <location>
        <begin position="298"/>
        <end position="310"/>
    </location>
</feature>
<reference evidence="2 3" key="1">
    <citation type="submission" date="2014-04" db="EMBL/GenBank/DDBJ databases">
        <authorList>
            <consortium name="DOE Joint Genome Institute"/>
            <person name="Kuo A."/>
            <person name="Kohler A."/>
            <person name="Nagy L.G."/>
            <person name="Floudas D."/>
            <person name="Copeland A."/>
            <person name="Barry K.W."/>
            <person name="Cichocki N."/>
            <person name="Veneault-Fourrey C."/>
            <person name="LaButti K."/>
            <person name="Lindquist E.A."/>
            <person name="Lipzen A."/>
            <person name="Lundell T."/>
            <person name="Morin E."/>
            <person name="Murat C."/>
            <person name="Sun H."/>
            <person name="Tunlid A."/>
            <person name="Henrissat B."/>
            <person name="Grigoriev I.V."/>
            <person name="Hibbett D.S."/>
            <person name="Martin F."/>
            <person name="Nordberg H.P."/>
            <person name="Cantor M.N."/>
            <person name="Hua S.X."/>
        </authorList>
    </citation>
    <scope>NUCLEOTIDE SEQUENCE [LARGE SCALE GENOMIC DNA]</scope>
    <source>
        <strain evidence="2 3">LaAM-08-1</strain>
    </source>
</reference>
<feature type="compositionally biased region" description="Polar residues" evidence="1">
    <location>
        <begin position="249"/>
        <end position="260"/>
    </location>
</feature>
<name>A0A0C9WJX2_9AGAR</name>
<reference evidence="3" key="2">
    <citation type="submission" date="2015-01" db="EMBL/GenBank/DDBJ databases">
        <title>Evolutionary Origins and Diversification of the Mycorrhizal Mutualists.</title>
        <authorList>
            <consortium name="DOE Joint Genome Institute"/>
            <consortium name="Mycorrhizal Genomics Consortium"/>
            <person name="Kohler A."/>
            <person name="Kuo A."/>
            <person name="Nagy L.G."/>
            <person name="Floudas D."/>
            <person name="Copeland A."/>
            <person name="Barry K.W."/>
            <person name="Cichocki N."/>
            <person name="Veneault-Fourrey C."/>
            <person name="LaButti K."/>
            <person name="Lindquist E.A."/>
            <person name="Lipzen A."/>
            <person name="Lundell T."/>
            <person name="Morin E."/>
            <person name="Murat C."/>
            <person name="Riley R."/>
            <person name="Ohm R."/>
            <person name="Sun H."/>
            <person name="Tunlid A."/>
            <person name="Henrissat B."/>
            <person name="Grigoriev I.V."/>
            <person name="Hibbett D.S."/>
            <person name="Martin F."/>
        </authorList>
    </citation>
    <scope>NUCLEOTIDE SEQUENCE [LARGE SCALE GENOMIC DNA]</scope>
    <source>
        <strain evidence="3">LaAM-08-1</strain>
    </source>
</reference>
<dbReference type="OrthoDB" id="2804750at2759"/>
<feature type="compositionally biased region" description="Low complexity" evidence="1">
    <location>
        <begin position="112"/>
        <end position="121"/>
    </location>
</feature>
<feature type="compositionally biased region" description="Polar residues" evidence="1">
    <location>
        <begin position="454"/>
        <end position="470"/>
    </location>
</feature>
<feature type="compositionally biased region" description="Low complexity" evidence="1">
    <location>
        <begin position="661"/>
        <end position="690"/>
    </location>
</feature>
<feature type="compositionally biased region" description="Polar residues" evidence="1">
    <location>
        <begin position="223"/>
        <end position="233"/>
    </location>
</feature>
<feature type="compositionally biased region" description="Low complexity" evidence="1">
    <location>
        <begin position="598"/>
        <end position="609"/>
    </location>
</feature>
<dbReference type="AlphaFoldDB" id="A0A0C9WJX2"/>
<evidence type="ECO:0000313" key="3">
    <source>
        <dbReference type="Proteomes" id="UP000054477"/>
    </source>
</evidence>
<keyword evidence="3" id="KW-1185">Reference proteome</keyword>
<feature type="compositionally biased region" description="Low complexity" evidence="1">
    <location>
        <begin position="431"/>
        <end position="453"/>
    </location>
</feature>
<dbReference type="HOGENOM" id="CLU_363310_0_0_1"/>
<feature type="region of interest" description="Disordered" evidence="1">
    <location>
        <begin position="1"/>
        <end position="470"/>
    </location>
</feature>
<dbReference type="EMBL" id="KN838755">
    <property type="protein sequence ID" value="KIJ95439.1"/>
    <property type="molecule type" value="Genomic_DNA"/>
</dbReference>
<feature type="compositionally biased region" description="Low complexity" evidence="1">
    <location>
        <begin position="76"/>
        <end position="89"/>
    </location>
</feature>
<proteinExistence type="predicted"/>
<feature type="compositionally biased region" description="Polar residues" evidence="1">
    <location>
        <begin position="360"/>
        <end position="371"/>
    </location>
</feature>
<accession>A0A0C9WJX2</accession>
<feature type="compositionally biased region" description="Polar residues" evidence="1">
    <location>
        <begin position="187"/>
        <end position="196"/>
    </location>
</feature>
<feature type="region of interest" description="Disordered" evidence="1">
    <location>
        <begin position="574"/>
        <end position="615"/>
    </location>
</feature>
<dbReference type="STRING" id="1095629.A0A0C9WJX2"/>
<feature type="compositionally biased region" description="Pro residues" evidence="1">
    <location>
        <begin position="389"/>
        <end position="409"/>
    </location>
</feature>
<feature type="compositionally biased region" description="Polar residues" evidence="1">
    <location>
        <begin position="271"/>
        <end position="283"/>
    </location>
</feature>
<feature type="compositionally biased region" description="Low complexity" evidence="1">
    <location>
        <begin position="720"/>
        <end position="734"/>
    </location>
</feature>
<gene>
    <name evidence="2" type="ORF">K443DRAFT_134420</name>
</gene>
<sequence length="769" mass="81853">MAGLSPTRRLRTKTSDITDFFRVGNHSSTQPRPVQNDLSTASSMTLEVPSADESTGLMKKRTTRIPFLGRTRKKSNQSSASSPYASTGARDSTDIGELPSSREPSIDRRSKALPPLASSASQITVSEVAVPVKAPTLGSKLAAHFNPSRTRKLSTLRHDMTPTSGPSQLAATSLSPPPSSPRAASFDSGSSGNRSPTPQPGPKIMVSLSPDNVEEYKNLFTLPRNQPAQTAQKSSDSDTTPPGSSPTSATRMKSPIQTSIPRRGSAPSVIVDSTSSRHQSSRNPGGDLPTSRPKIPRKYSDSERGHRRQDSNPTPRSSDSRESPRLVPPEKPSTLSRRPSTASTMHAPDGLHLHGRSFVAGSSQAFDSLPQSKLRMRPPTSPSDRSRPPTMPLPLTPPPPSTPPPPPPIATSSSTQTITAPKTLVRPRAHTIGSSPITSSPLTSPPTSQLSPTETGDSVSATQPKPTDSTFDIHLASREELRQALIARNQQYDELASYLLKITETHVAEVTTLEKKISSMEREAGRRDKEIKGLTWLVVNNKGPPGGVLPINGAPRPPSLLEIDQARSQARVSVRKFSYADDSGAESHPTSGAESLRGSGTSGTESVSSIRDKKLRRPFTLGESSYSLYRSATAGKRASKSLAPDAALPDVPYRPSATNRSSMSSLSISPSSSTSSLLPPSPSVTVSSLSAIPEAPISGKTELSDQQEERLASRASNRISTSSMASSSTAASSAYGTNLKRSRPPSIAQVLEKTPNMEDVLEKLRPFAA</sequence>
<feature type="compositionally biased region" description="Polar residues" evidence="1">
    <location>
        <begin position="333"/>
        <end position="344"/>
    </location>
</feature>
<feature type="compositionally biased region" description="Low complexity" evidence="1">
    <location>
        <begin position="237"/>
        <end position="248"/>
    </location>
</feature>